<evidence type="ECO:0000256" key="1">
    <source>
        <dbReference type="SAM" id="SignalP"/>
    </source>
</evidence>
<accession>A0ABU3D4M5</accession>
<keyword evidence="1" id="KW-0732">Signal</keyword>
<dbReference type="Proteomes" id="UP001262582">
    <property type="component" value="Unassembled WGS sequence"/>
</dbReference>
<feature type="chain" id="PRO_5045528900" evidence="1">
    <location>
        <begin position="23"/>
        <end position="88"/>
    </location>
</feature>
<evidence type="ECO:0000313" key="2">
    <source>
        <dbReference type="EMBL" id="MDT0676485.1"/>
    </source>
</evidence>
<dbReference type="Pfam" id="PF20130">
    <property type="entry name" value="DUF6520"/>
    <property type="match status" value="1"/>
</dbReference>
<organism evidence="2 3">
    <name type="scientific">Autumnicola musiva</name>
    <dbReference type="NCBI Taxonomy" id="3075589"/>
    <lineage>
        <taxon>Bacteria</taxon>
        <taxon>Pseudomonadati</taxon>
        <taxon>Bacteroidota</taxon>
        <taxon>Flavobacteriia</taxon>
        <taxon>Flavobacteriales</taxon>
        <taxon>Flavobacteriaceae</taxon>
        <taxon>Autumnicola</taxon>
    </lineage>
</organism>
<reference evidence="2 3" key="1">
    <citation type="submission" date="2023-09" db="EMBL/GenBank/DDBJ databases">
        <authorList>
            <person name="Rey-Velasco X."/>
        </authorList>
    </citation>
    <scope>NUCLEOTIDE SEQUENCE [LARGE SCALE GENOMIC DNA]</scope>
    <source>
        <strain evidence="2 3">F117</strain>
    </source>
</reference>
<proteinExistence type="predicted"/>
<protein>
    <submittedName>
        <fullName evidence="2">DUF6520 family protein</fullName>
    </submittedName>
</protein>
<dbReference type="RefSeq" id="WP_311502829.1">
    <property type="nucleotide sequence ID" value="NZ_JAVRHK010000004.1"/>
</dbReference>
<dbReference type="InterPro" id="IPR045391">
    <property type="entry name" value="DUF6520"/>
</dbReference>
<name>A0ABU3D4M5_9FLAO</name>
<keyword evidence="3" id="KW-1185">Reference proteome</keyword>
<sequence length="88" mass="9769">MKLRKLMLPMMAFVCAIGMAFASANVVEDQSTGYIFENNTWRTVQVDCGEGELNCRVKLQGDDTIYQVFEADLTTPTKGNASQPIMVD</sequence>
<comment type="caution">
    <text evidence="2">The sequence shown here is derived from an EMBL/GenBank/DDBJ whole genome shotgun (WGS) entry which is preliminary data.</text>
</comment>
<dbReference type="EMBL" id="JAVRHK010000004">
    <property type="protein sequence ID" value="MDT0676485.1"/>
    <property type="molecule type" value="Genomic_DNA"/>
</dbReference>
<feature type="signal peptide" evidence="1">
    <location>
        <begin position="1"/>
        <end position="22"/>
    </location>
</feature>
<evidence type="ECO:0000313" key="3">
    <source>
        <dbReference type="Proteomes" id="UP001262582"/>
    </source>
</evidence>
<gene>
    <name evidence="2" type="ORF">RM539_07815</name>
</gene>